<dbReference type="GO" id="GO:0070979">
    <property type="term" value="P:protein K11-linked ubiquitination"/>
    <property type="evidence" value="ECO:0007669"/>
    <property type="project" value="TreeGrafter"/>
</dbReference>
<keyword evidence="1" id="KW-0132">Cell division</keyword>
<dbReference type="AlphaFoldDB" id="A0A0C3B260"/>
<dbReference type="GO" id="GO:0007091">
    <property type="term" value="P:metaphase/anaphase transition of mitotic cell cycle"/>
    <property type="evidence" value="ECO:0007669"/>
    <property type="project" value="TreeGrafter"/>
</dbReference>
<reference evidence="6 7" key="1">
    <citation type="submission" date="2014-04" db="EMBL/GenBank/DDBJ databases">
        <authorList>
            <consortium name="DOE Joint Genome Institute"/>
            <person name="Kuo A."/>
            <person name="Zuccaro A."/>
            <person name="Kohler A."/>
            <person name="Nagy L.G."/>
            <person name="Floudas D."/>
            <person name="Copeland A."/>
            <person name="Barry K.W."/>
            <person name="Cichocki N."/>
            <person name="Veneault-Fourrey C."/>
            <person name="LaButti K."/>
            <person name="Lindquist E.A."/>
            <person name="Lipzen A."/>
            <person name="Lundell T."/>
            <person name="Morin E."/>
            <person name="Murat C."/>
            <person name="Sun H."/>
            <person name="Tunlid A."/>
            <person name="Henrissat B."/>
            <person name="Grigoriev I.V."/>
            <person name="Hibbett D.S."/>
            <person name="Martin F."/>
            <person name="Nordberg H.P."/>
            <person name="Cantor M.N."/>
            <person name="Hua S.X."/>
        </authorList>
    </citation>
    <scope>NUCLEOTIDE SEQUENCE [LARGE SCALE GENOMIC DNA]</scope>
    <source>
        <strain evidence="6 7">MAFF 305830</strain>
    </source>
</reference>
<name>A0A0C3B260_SERVB</name>
<dbReference type="Pfam" id="PF12859">
    <property type="entry name" value="ANAPC1"/>
    <property type="match status" value="1"/>
</dbReference>
<evidence type="ECO:0000256" key="4">
    <source>
        <dbReference type="SAM" id="MobiDB-lite"/>
    </source>
</evidence>
<evidence type="ECO:0000313" key="7">
    <source>
        <dbReference type="Proteomes" id="UP000054097"/>
    </source>
</evidence>
<keyword evidence="3" id="KW-0131">Cell cycle</keyword>
<dbReference type="OrthoDB" id="26401at2759"/>
<evidence type="ECO:0000256" key="1">
    <source>
        <dbReference type="ARBA" id="ARBA00022618"/>
    </source>
</evidence>
<dbReference type="PANTHER" id="PTHR12827:SF3">
    <property type="entry name" value="ANAPHASE-PROMOTING COMPLEX SUBUNIT 1"/>
    <property type="match status" value="1"/>
</dbReference>
<accession>A0A0C3B260</accession>
<keyword evidence="7" id="KW-1185">Reference proteome</keyword>
<dbReference type="Proteomes" id="UP000054097">
    <property type="component" value="Unassembled WGS sequence"/>
</dbReference>
<dbReference type="GO" id="GO:0060090">
    <property type="term" value="F:molecular adaptor activity"/>
    <property type="evidence" value="ECO:0007669"/>
    <property type="project" value="TreeGrafter"/>
</dbReference>
<feature type="region of interest" description="Disordered" evidence="4">
    <location>
        <begin position="149"/>
        <end position="168"/>
    </location>
</feature>
<feature type="domain" description="Anaphase-promoting complex subunit 1 N-terminal" evidence="5">
    <location>
        <begin position="64"/>
        <end position="212"/>
    </location>
</feature>
<proteinExistence type="predicted"/>
<gene>
    <name evidence="6" type="ORF">M408DRAFT_208849</name>
</gene>
<reference evidence="7" key="2">
    <citation type="submission" date="2015-01" db="EMBL/GenBank/DDBJ databases">
        <title>Evolutionary Origins and Diversification of the Mycorrhizal Mutualists.</title>
        <authorList>
            <consortium name="DOE Joint Genome Institute"/>
            <consortium name="Mycorrhizal Genomics Consortium"/>
            <person name="Kohler A."/>
            <person name="Kuo A."/>
            <person name="Nagy L.G."/>
            <person name="Floudas D."/>
            <person name="Copeland A."/>
            <person name="Barry K.W."/>
            <person name="Cichocki N."/>
            <person name="Veneault-Fourrey C."/>
            <person name="LaButti K."/>
            <person name="Lindquist E.A."/>
            <person name="Lipzen A."/>
            <person name="Lundell T."/>
            <person name="Morin E."/>
            <person name="Murat C."/>
            <person name="Riley R."/>
            <person name="Ohm R."/>
            <person name="Sun H."/>
            <person name="Tunlid A."/>
            <person name="Henrissat B."/>
            <person name="Grigoriev I.V."/>
            <person name="Hibbett D.S."/>
            <person name="Martin F."/>
        </authorList>
    </citation>
    <scope>NUCLEOTIDE SEQUENCE [LARGE SCALE GENOMIC DNA]</scope>
    <source>
        <strain evidence="7">MAFF 305830</strain>
    </source>
</reference>
<dbReference type="GO" id="GO:0051301">
    <property type="term" value="P:cell division"/>
    <property type="evidence" value="ECO:0007669"/>
    <property type="project" value="UniProtKB-KW"/>
</dbReference>
<dbReference type="GO" id="GO:0005680">
    <property type="term" value="C:anaphase-promoting complex"/>
    <property type="evidence" value="ECO:0007669"/>
    <property type="project" value="InterPro"/>
</dbReference>
<evidence type="ECO:0000256" key="2">
    <source>
        <dbReference type="ARBA" id="ARBA00022776"/>
    </source>
</evidence>
<dbReference type="GO" id="GO:0031145">
    <property type="term" value="P:anaphase-promoting complex-dependent catabolic process"/>
    <property type="evidence" value="ECO:0007669"/>
    <property type="project" value="TreeGrafter"/>
</dbReference>
<evidence type="ECO:0000313" key="6">
    <source>
        <dbReference type="EMBL" id="KIM25586.1"/>
    </source>
</evidence>
<organism evidence="6 7">
    <name type="scientific">Serendipita vermifera MAFF 305830</name>
    <dbReference type="NCBI Taxonomy" id="933852"/>
    <lineage>
        <taxon>Eukaryota</taxon>
        <taxon>Fungi</taxon>
        <taxon>Dikarya</taxon>
        <taxon>Basidiomycota</taxon>
        <taxon>Agaricomycotina</taxon>
        <taxon>Agaricomycetes</taxon>
        <taxon>Sebacinales</taxon>
        <taxon>Serendipitaceae</taxon>
        <taxon>Serendipita</taxon>
    </lineage>
</organism>
<dbReference type="InterPro" id="IPR024990">
    <property type="entry name" value="Apc1"/>
</dbReference>
<dbReference type="InterPro" id="IPR049255">
    <property type="entry name" value="Apc1_N"/>
</dbReference>
<evidence type="ECO:0000256" key="3">
    <source>
        <dbReference type="ARBA" id="ARBA00023306"/>
    </source>
</evidence>
<feature type="region of interest" description="Disordered" evidence="4">
    <location>
        <begin position="360"/>
        <end position="405"/>
    </location>
</feature>
<dbReference type="HOGENOM" id="CLU_294426_0_0_1"/>
<sequence length="1030" mass="115613">MSIEVDSQESPSWIPFHSTDAYFSRLAPPNVPQGEPSELLSAIRRALQHHESPSVILGKISQVSPDGETVEELAWGRMNVVSILGGRVQKQWTFPQEHEEVRAVCWAYFEEKTSRRMPPQPARSDLSQEASRLFQQDTMSVFGPYAQKMNQKPHRPSTVNAQGPEDGPYGPGTGAMVRAVCIIFRSFAQIQLEDGTEHCINLPFLTRCVWPLFPVGFALEQEPPPDIPRWASSLDLDPIIHSISSPLRAIAPLGVAHSIHNTTSGTPLIYQEDLPHPNQNKNTFSSLNNGERVIFVSPYSSSSPQVIFTVDTRLMSIHCYSYVYAPIENPADDVPIFRNAGSEQPSPRDLLLDDDPQLIQTQSLPGADDNDAPKHHANGQPKPSSQWLMEDTPPPASWRDTRHHEDDDEFELNAQISVMNSVLMELHDEDDEEIVVPDHWLQRIGSLLIDPESIENWSKISVINFNDTNEPHLAASYAIMLPAIGVYRLVHVFWDQQVPLIAKSSLIARIDNTTYPALAVVNVQALRKGSHDLLVLQPDNSFFLISGSEYYALAVAHDAAKPTGPLHLIWTQNESQHANYILNRPVKVQNLQQGVGATAILETFSKTHAVSFDLSPQNLLTQDILNVLSYSLPIDKLNAIRRRYLQLWMSNQMPKGVIEELHCLWTALFEILKCDNPSFSKSSNIVMDQPFNEMASSSAHKRLADDSVLFKFKLPQQPSDVNMSLGSTLSPLAAPVLLALHILGQSLKVDVGRRNELPLLLPAVLRLSNKIAPEWTDYWSRLRPDLEGAWNCSERGKNAYSIKYRNNHSIGQHTWNTLPVAAPDFVEHCLNGRSWTNLESVPDLFGLSPAVLSLNITNQTCTNLKDLSLFFSMIWRNTRVRDLGLSEELAHAMVERNWTLESIDNLPVSLAIPIREVLKTCQISPRMTYSLETYRLIDRDDLYEFVKGTSANYNMPTTEVQGPYTVGSIVQSASRDASGNMEADANSGNLTKDLFTEIRWTEDRRVDEVQLMLQSSRTPVVKIQYTLPPK</sequence>
<protein>
    <recommendedName>
        <fullName evidence="5">Anaphase-promoting complex subunit 1 N-terminal domain-containing protein</fullName>
    </recommendedName>
</protein>
<dbReference type="EMBL" id="KN824313">
    <property type="protein sequence ID" value="KIM25586.1"/>
    <property type="molecule type" value="Genomic_DNA"/>
</dbReference>
<dbReference type="PANTHER" id="PTHR12827">
    <property type="entry name" value="MEIOTIC CHECKPOINT REGULATOR TSG24 FAMILY MEMBER"/>
    <property type="match status" value="1"/>
</dbReference>
<evidence type="ECO:0000259" key="5">
    <source>
        <dbReference type="Pfam" id="PF12859"/>
    </source>
</evidence>
<dbReference type="STRING" id="933852.A0A0C3B260"/>
<keyword evidence="2" id="KW-0498">Mitosis</keyword>